<sequence length="189" mass="21542">MNPKNPWQTLGSRTVYKNHWIRVRENKVIKPNGRRGIYGVVESPPSVYIVALSNKKEIYLIRQYRYPTKVWSWETPSGSSDGQPPLAAAKRELWEETGLKAKHWIKIGKFQVMNGVCSEWGHIYLAQNLKQTNLHKQKDEGIVASAIIPFSKALTMIRLGKINDGLTIVSLMKVALHLKMIKAITYSQS</sequence>
<dbReference type="EMBL" id="MGEK01000027">
    <property type="protein sequence ID" value="OGL81550.1"/>
    <property type="molecule type" value="Genomic_DNA"/>
</dbReference>
<evidence type="ECO:0000256" key="1">
    <source>
        <dbReference type="ARBA" id="ARBA00001946"/>
    </source>
</evidence>
<comment type="caution">
    <text evidence="4">The sequence shown here is derived from an EMBL/GenBank/DDBJ whole genome shotgun (WGS) entry which is preliminary data.</text>
</comment>
<dbReference type="PANTHER" id="PTHR11839">
    <property type="entry name" value="UDP/ADP-SUGAR PYROPHOSPHATASE"/>
    <property type="match status" value="1"/>
</dbReference>
<accession>A0A1F7UTC0</accession>
<dbReference type="Proteomes" id="UP000176846">
    <property type="component" value="Unassembled WGS sequence"/>
</dbReference>
<gene>
    <name evidence="4" type="ORF">A2936_01780</name>
</gene>
<dbReference type="GO" id="GO:0016787">
    <property type="term" value="F:hydrolase activity"/>
    <property type="evidence" value="ECO:0007669"/>
    <property type="project" value="UniProtKB-KW"/>
</dbReference>
<organism evidence="4 5">
    <name type="scientific">Candidatus Uhrbacteria bacterium RIFCSPLOWO2_01_FULL_47_25</name>
    <dbReference type="NCBI Taxonomy" id="1802402"/>
    <lineage>
        <taxon>Bacteria</taxon>
        <taxon>Candidatus Uhriibacteriota</taxon>
    </lineage>
</organism>
<dbReference type="SUPFAM" id="SSF55811">
    <property type="entry name" value="Nudix"/>
    <property type="match status" value="1"/>
</dbReference>
<dbReference type="GO" id="GO:0006753">
    <property type="term" value="P:nucleoside phosphate metabolic process"/>
    <property type="evidence" value="ECO:0007669"/>
    <property type="project" value="TreeGrafter"/>
</dbReference>
<proteinExistence type="predicted"/>
<reference evidence="4 5" key="1">
    <citation type="journal article" date="2016" name="Nat. Commun.">
        <title>Thousands of microbial genomes shed light on interconnected biogeochemical processes in an aquifer system.</title>
        <authorList>
            <person name="Anantharaman K."/>
            <person name="Brown C.T."/>
            <person name="Hug L.A."/>
            <person name="Sharon I."/>
            <person name="Castelle C.J."/>
            <person name="Probst A.J."/>
            <person name="Thomas B.C."/>
            <person name="Singh A."/>
            <person name="Wilkins M.J."/>
            <person name="Karaoz U."/>
            <person name="Brodie E.L."/>
            <person name="Williams K.H."/>
            <person name="Hubbard S.S."/>
            <person name="Banfield J.F."/>
        </authorList>
    </citation>
    <scope>NUCLEOTIDE SEQUENCE [LARGE SCALE GENOMIC DNA]</scope>
</reference>
<comment type="cofactor">
    <cofactor evidence="1">
        <name>Mg(2+)</name>
        <dbReference type="ChEBI" id="CHEBI:18420"/>
    </cofactor>
</comment>
<evidence type="ECO:0000256" key="2">
    <source>
        <dbReference type="ARBA" id="ARBA00022801"/>
    </source>
</evidence>
<evidence type="ECO:0000313" key="4">
    <source>
        <dbReference type="EMBL" id="OGL81550.1"/>
    </source>
</evidence>
<dbReference type="InterPro" id="IPR015797">
    <property type="entry name" value="NUDIX_hydrolase-like_dom_sf"/>
</dbReference>
<dbReference type="Gene3D" id="3.90.79.10">
    <property type="entry name" value="Nucleoside Triphosphate Pyrophosphohydrolase"/>
    <property type="match status" value="1"/>
</dbReference>
<dbReference type="CDD" id="cd24161">
    <property type="entry name" value="NUDIX_ADPRase_Ndx2"/>
    <property type="match status" value="1"/>
</dbReference>
<name>A0A1F7UTC0_9BACT</name>
<evidence type="ECO:0000313" key="5">
    <source>
        <dbReference type="Proteomes" id="UP000176846"/>
    </source>
</evidence>
<dbReference type="InterPro" id="IPR000086">
    <property type="entry name" value="NUDIX_hydrolase_dom"/>
</dbReference>
<feature type="domain" description="Nudix hydrolase" evidence="3">
    <location>
        <begin position="42"/>
        <end position="170"/>
    </location>
</feature>
<keyword evidence="2" id="KW-0378">Hydrolase</keyword>
<protein>
    <recommendedName>
        <fullName evidence="3">Nudix hydrolase domain-containing protein</fullName>
    </recommendedName>
</protein>
<dbReference type="AlphaFoldDB" id="A0A1F7UTC0"/>
<evidence type="ECO:0000259" key="3">
    <source>
        <dbReference type="PROSITE" id="PS51462"/>
    </source>
</evidence>
<dbReference type="PANTHER" id="PTHR11839:SF18">
    <property type="entry name" value="NUDIX HYDROLASE DOMAIN-CONTAINING PROTEIN"/>
    <property type="match status" value="1"/>
</dbReference>
<dbReference type="PROSITE" id="PS51462">
    <property type="entry name" value="NUDIX"/>
    <property type="match status" value="1"/>
</dbReference>
<dbReference type="Pfam" id="PF00293">
    <property type="entry name" value="NUDIX"/>
    <property type="match status" value="1"/>
</dbReference>
<dbReference type="GO" id="GO:0019693">
    <property type="term" value="P:ribose phosphate metabolic process"/>
    <property type="evidence" value="ECO:0007669"/>
    <property type="project" value="TreeGrafter"/>
</dbReference>